<dbReference type="HOGENOM" id="CLU_000445_89_3_6"/>
<dbReference type="InterPro" id="IPR005467">
    <property type="entry name" value="His_kinase_dom"/>
</dbReference>
<dbReference type="InterPro" id="IPR003594">
    <property type="entry name" value="HATPase_dom"/>
</dbReference>
<proteinExistence type="predicted"/>
<reference evidence="10 11" key="1">
    <citation type="submission" date="2014-11" db="EMBL/GenBank/DDBJ databases">
        <title>Complete Genome Sequence of Pseudoalteromonas sp. Strain OCN003 Isolated from Kaneohe Bay, Oahu, Hawaii.</title>
        <authorList>
            <person name="Beurmann S."/>
            <person name="Videau P."/>
            <person name="Ushijima B."/>
            <person name="Smith A.M."/>
            <person name="Aeby G.S."/>
            <person name="Callahan S.M."/>
            <person name="Belcaid M."/>
        </authorList>
    </citation>
    <scope>NUCLEOTIDE SEQUENCE [LARGE SCALE GENOMIC DNA]</scope>
    <source>
        <strain evidence="10 11">OCN003</strain>
    </source>
</reference>
<keyword evidence="7" id="KW-0175">Coiled coil</keyword>
<dbReference type="GO" id="GO:0016036">
    <property type="term" value="P:cellular response to phosphate starvation"/>
    <property type="evidence" value="ECO:0007669"/>
    <property type="project" value="TreeGrafter"/>
</dbReference>
<evidence type="ECO:0000256" key="1">
    <source>
        <dbReference type="ARBA" id="ARBA00000085"/>
    </source>
</evidence>
<dbReference type="InterPro" id="IPR036890">
    <property type="entry name" value="HATPase_C_sf"/>
</dbReference>
<dbReference type="Gene3D" id="1.10.287.130">
    <property type="match status" value="1"/>
</dbReference>
<dbReference type="SUPFAM" id="SSF47384">
    <property type="entry name" value="Homodimeric domain of signal transducing histidine kinase"/>
    <property type="match status" value="1"/>
</dbReference>
<dbReference type="GO" id="GO:0004721">
    <property type="term" value="F:phosphoprotein phosphatase activity"/>
    <property type="evidence" value="ECO:0007669"/>
    <property type="project" value="TreeGrafter"/>
</dbReference>
<gene>
    <name evidence="10" type="ORF">OM33_15035</name>
</gene>
<dbReference type="CDD" id="cd00082">
    <property type="entry name" value="HisKA"/>
    <property type="match status" value="1"/>
</dbReference>
<keyword evidence="8" id="KW-0472">Membrane</keyword>
<dbReference type="PANTHER" id="PTHR45453:SF1">
    <property type="entry name" value="PHOSPHATE REGULON SENSOR PROTEIN PHOR"/>
    <property type="match status" value="1"/>
</dbReference>
<dbReference type="SUPFAM" id="SSF55874">
    <property type="entry name" value="ATPase domain of HSP90 chaperone/DNA topoisomerase II/histidine kinase"/>
    <property type="match status" value="1"/>
</dbReference>
<dbReference type="OrthoDB" id="9804645at2"/>
<feature type="coiled-coil region" evidence="7">
    <location>
        <begin position="61"/>
        <end position="95"/>
    </location>
</feature>
<dbReference type="EMBL" id="CP009889">
    <property type="protein sequence ID" value="AIY66472.1"/>
    <property type="molecule type" value="Genomic_DNA"/>
</dbReference>
<keyword evidence="11" id="KW-1185">Reference proteome</keyword>
<feature type="domain" description="Histidine kinase" evidence="9">
    <location>
        <begin position="44"/>
        <end position="260"/>
    </location>
</feature>
<dbReference type="Pfam" id="PF02518">
    <property type="entry name" value="HATPase_c"/>
    <property type="match status" value="1"/>
</dbReference>
<dbReference type="InterPro" id="IPR036097">
    <property type="entry name" value="HisK_dim/P_sf"/>
</dbReference>
<dbReference type="KEGG" id="pseo:OM33_15035"/>
<evidence type="ECO:0000256" key="7">
    <source>
        <dbReference type="SAM" id="Coils"/>
    </source>
</evidence>
<keyword evidence="8" id="KW-0812">Transmembrane</keyword>
<dbReference type="PANTHER" id="PTHR45453">
    <property type="entry name" value="PHOSPHATE REGULON SENSOR PROTEIN PHOR"/>
    <property type="match status" value="1"/>
</dbReference>
<keyword evidence="4" id="KW-0808">Transferase</keyword>
<dbReference type="PRINTS" id="PR00344">
    <property type="entry name" value="BCTRLSENSOR"/>
</dbReference>
<evidence type="ECO:0000313" key="11">
    <source>
        <dbReference type="Proteomes" id="UP000030341"/>
    </source>
</evidence>
<evidence type="ECO:0000259" key="9">
    <source>
        <dbReference type="PROSITE" id="PS50109"/>
    </source>
</evidence>
<keyword evidence="3" id="KW-0597">Phosphoprotein</keyword>
<dbReference type="InterPro" id="IPR050351">
    <property type="entry name" value="BphY/WalK/GraS-like"/>
</dbReference>
<protein>
    <recommendedName>
        <fullName evidence="2">histidine kinase</fullName>
        <ecNumber evidence="2">2.7.13.3</ecNumber>
    </recommendedName>
</protein>
<dbReference type="Gene3D" id="3.30.565.10">
    <property type="entry name" value="Histidine kinase-like ATPase, C-terminal domain"/>
    <property type="match status" value="1"/>
</dbReference>
<evidence type="ECO:0000256" key="8">
    <source>
        <dbReference type="SAM" id="Phobius"/>
    </source>
</evidence>
<sequence>MILSLVLLSVVLFIFCIFFYLKYQRLALQLTSTQNTDTERLIADLSHELRTPLTSIKLQLYKLTLNNADQTKKNQQKLEQKVLEIERLLDELTQLSRCEIKGITSKSRSYNASHYFEQQVRDLTHFFNQHGVIFASYIELPLTLQVCLNNQLVSSLFKRLAENSVRHSKPTAEVHLRILSAKSHVVIEFEDTSPGVSEAELNNIFKGLYRVDKSRNRATGGAGFGLTICKRIVEAHDGTINAQPSHLGGLKIHIKLPCTESF</sequence>
<feature type="transmembrane region" description="Helical" evidence="8">
    <location>
        <begin position="6"/>
        <end position="23"/>
    </location>
</feature>
<keyword evidence="8" id="KW-1133">Transmembrane helix</keyword>
<dbReference type="Pfam" id="PF00512">
    <property type="entry name" value="HisKA"/>
    <property type="match status" value="1"/>
</dbReference>
<dbReference type="EC" id="2.7.13.3" evidence="2"/>
<dbReference type="Proteomes" id="UP000030341">
    <property type="component" value="Chromosome 2"/>
</dbReference>
<dbReference type="GO" id="GO:0005886">
    <property type="term" value="C:plasma membrane"/>
    <property type="evidence" value="ECO:0007669"/>
    <property type="project" value="TreeGrafter"/>
</dbReference>
<evidence type="ECO:0000256" key="2">
    <source>
        <dbReference type="ARBA" id="ARBA00012438"/>
    </source>
</evidence>
<organism evidence="10 11">
    <name type="scientific">Pseudoalteromonas piratica</name>
    <dbReference type="NCBI Taxonomy" id="1348114"/>
    <lineage>
        <taxon>Bacteria</taxon>
        <taxon>Pseudomonadati</taxon>
        <taxon>Pseudomonadota</taxon>
        <taxon>Gammaproteobacteria</taxon>
        <taxon>Alteromonadales</taxon>
        <taxon>Pseudoalteromonadaceae</taxon>
        <taxon>Pseudoalteromonas</taxon>
    </lineage>
</organism>
<dbReference type="AlphaFoldDB" id="A0A0A7EKG3"/>
<evidence type="ECO:0000256" key="4">
    <source>
        <dbReference type="ARBA" id="ARBA00022679"/>
    </source>
</evidence>
<dbReference type="STRING" id="1348114.OM33_15035"/>
<comment type="catalytic activity">
    <reaction evidence="1">
        <text>ATP + protein L-histidine = ADP + protein N-phospho-L-histidine.</text>
        <dbReference type="EC" id="2.7.13.3"/>
    </reaction>
</comment>
<dbReference type="SMART" id="SM00388">
    <property type="entry name" value="HisKA"/>
    <property type="match status" value="1"/>
</dbReference>
<dbReference type="InterPro" id="IPR004358">
    <property type="entry name" value="Sig_transdc_His_kin-like_C"/>
</dbReference>
<accession>A0A0A7EKG3</accession>
<name>A0A0A7EKG3_9GAMM</name>
<keyword evidence="5" id="KW-0418">Kinase</keyword>
<dbReference type="eggNOG" id="COG5002">
    <property type="taxonomic scope" value="Bacteria"/>
</dbReference>
<dbReference type="GO" id="GO:0000155">
    <property type="term" value="F:phosphorelay sensor kinase activity"/>
    <property type="evidence" value="ECO:0007669"/>
    <property type="project" value="InterPro"/>
</dbReference>
<evidence type="ECO:0000256" key="6">
    <source>
        <dbReference type="ARBA" id="ARBA00023012"/>
    </source>
</evidence>
<dbReference type="PROSITE" id="PS50109">
    <property type="entry name" value="HIS_KIN"/>
    <property type="match status" value="1"/>
</dbReference>
<dbReference type="InterPro" id="IPR003661">
    <property type="entry name" value="HisK_dim/P_dom"/>
</dbReference>
<evidence type="ECO:0000256" key="3">
    <source>
        <dbReference type="ARBA" id="ARBA00022553"/>
    </source>
</evidence>
<evidence type="ECO:0000313" key="10">
    <source>
        <dbReference type="EMBL" id="AIY66472.1"/>
    </source>
</evidence>
<dbReference type="SMART" id="SM00387">
    <property type="entry name" value="HATPase_c"/>
    <property type="match status" value="1"/>
</dbReference>
<keyword evidence="6" id="KW-0902">Two-component regulatory system</keyword>
<evidence type="ECO:0000256" key="5">
    <source>
        <dbReference type="ARBA" id="ARBA00022777"/>
    </source>
</evidence>